<evidence type="ECO:0000256" key="3">
    <source>
        <dbReference type="SAM" id="MobiDB-lite"/>
    </source>
</evidence>
<comment type="caution">
    <text evidence="4">The sequence shown here is derived from an EMBL/GenBank/DDBJ whole genome shotgun (WGS) entry which is preliminary data.</text>
</comment>
<feature type="coiled-coil region" evidence="2">
    <location>
        <begin position="123"/>
        <end position="164"/>
    </location>
</feature>
<dbReference type="EMBL" id="JAATIS010005477">
    <property type="protein sequence ID" value="KAG2459476.1"/>
    <property type="molecule type" value="Genomic_DNA"/>
</dbReference>
<feature type="non-terminal residue" evidence="4">
    <location>
        <position position="487"/>
    </location>
</feature>
<dbReference type="Proteomes" id="UP000886611">
    <property type="component" value="Unassembled WGS sequence"/>
</dbReference>
<dbReference type="AlphaFoldDB" id="A0A8X8BL53"/>
<feature type="non-terminal residue" evidence="4">
    <location>
        <position position="1"/>
    </location>
</feature>
<evidence type="ECO:0000313" key="4">
    <source>
        <dbReference type="EMBL" id="KAG2459476.1"/>
    </source>
</evidence>
<evidence type="ECO:0000256" key="1">
    <source>
        <dbReference type="ARBA" id="ARBA00023054"/>
    </source>
</evidence>
<organism evidence="4 5">
    <name type="scientific">Polypterus senegalus</name>
    <name type="common">Senegal bichir</name>
    <dbReference type="NCBI Taxonomy" id="55291"/>
    <lineage>
        <taxon>Eukaryota</taxon>
        <taxon>Metazoa</taxon>
        <taxon>Chordata</taxon>
        <taxon>Craniata</taxon>
        <taxon>Vertebrata</taxon>
        <taxon>Euteleostomi</taxon>
        <taxon>Actinopterygii</taxon>
        <taxon>Polypteriformes</taxon>
        <taxon>Polypteridae</taxon>
        <taxon>Polypterus</taxon>
    </lineage>
</organism>
<feature type="coiled-coil region" evidence="2">
    <location>
        <begin position="382"/>
        <end position="444"/>
    </location>
</feature>
<keyword evidence="1 2" id="KW-0175">Coiled coil</keyword>
<feature type="region of interest" description="Disordered" evidence="3">
    <location>
        <begin position="451"/>
        <end position="487"/>
    </location>
</feature>
<feature type="coiled-coil region" evidence="2">
    <location>
        <begin position="20"/>
        <end position="78"/>
    </location>
</feature>
<sequence length="487" mass="56652">MTLWDMKTRSDSKEEELYSLSFEAQELREYQDLLAALKEKDEELVLAAGLGNALLSENSQLKCEKERLQEEHAERLEVRLGQLGDEGTHESCELQQDKHALRFELECRQAEWESQVCELERDAADLKQQVERLTHRLQEAERDKREAEQEKMAQNQKFQEQICEAMQNEKMLNNELLVLREQFREKAFSLQEEEGLVHSLKKEVLVLSEQKCTLEHQIKNVCEENSYLQASLSSLHKQITELEEGNREHMRQLHECQNALVESRNINQELQAQLDELREEASFHLATHSDTSLQSEITLSLESENASWTQEVEQVTRQIETVNMQLLPLVRGEDTDISTESGTSGSLHLALQHLYELVEKLVKGHSLQDEAEVKAPECERLLQQAIRDRDEAITKKVAMESELFRCKNDMMLLNNQLLEAVQRKLELSQELEAWQEDIQIIINQQLKQQQQKDKKRQDNGTSTSLLGFLQKPGSHSTEKNFFSRFRT</sequence>
<proteinExistence type="predicted"/>
<reference evidence="4 5" key="1">
    <citation type="journal article" date="2021" name="Cell">
        <title>Tracing the genetic footprints of vertebrate landing in non-teleost ray-finned fishes.</title>
        <authorList>
            <person name="Bi X."/>
            <person name="Wang K."/>
            <person name="Yang L."/>
            <person name="Pan H."/>
            <person name="Jiang H."/>
            <person name="Wei Q."/>
            <person name="Fang M."/>
            <person name="Yu H."/>
            <person name="Zhu C."/>
            <person name="Cai Y."/>
            <person name="He Y."/>
            <person name="Gan X."/>
            <person name="Zeng H."/>
            <person name="Yu D."/>
            <person name="Zhu Y."/>
            <person name="Jiang H."/>
            <person name="Qiu Q."/>
            <person name="Yang H."/>
            <person name="Zhang Y.E."/>
            <person name="Wang W."/>
            <person name="Zhu M."/>
            <person name="He S."/>
            <person name="Zhang G."/>
        </authorList>
    </citation>
    <scope>NUCLEOTIDE SEQUENCE [LARGE SCALE GENOMIC DNA]</scope>
    <source>
        <strain evidence="4">Bchr_013</strain>
    </source>
</reference>
<name>A0A8X8BL53_POLSE</name>
<accession>A0A8X8BL53</accession>
<protein>
    <submittedName>
        <fullName evidence="4">BICL1 protein</fullName>
    </submittedName>
</protein>
<feature type="coiled-coil region" evidence="2">
    <location>
        <begin position="232"/>
        <end position="325"/>
    </location>
</feature>
<evidence type="ECO:0000313" key="5">
    <source>
        <dbReference type="Proteomes" id="UP000886611"/>
    </source>
</evidence>
<dbReference type="PANTHER" id="PTHR32123:SF10">
    <property type="entry name" value="BICD FAMILY-LIKE CARGO ADAPTER 1-RELATED"/>
    <property type="match status" value="1"/>
</dbReference>
<dbReference type="GO" id="GO:0047496">
    <property type="term" value="P:vesicle transport along microtubule"/>
    <property type="evidence" value="ECO:0007669"/>
    <property type="project" value="TreeGrafter"/>
</dbReference>
<dbReference type="GO" id="GO:0055107">
    <property type="term" value="P:Golgi to secretory granule transport"/>
    <property type="evidence" value="ECO:0007669"/>
    <property type="project" value="TreeGrafter"/>
</dbReference>
<dbReference type="InterPro" id="IPR051149">
    <property type="entry name" value="Spindly/BICDR_Dynein_Adapter"/>
</dbReference>
<keyword evidence="5" id="KW-1185">Reference proteome</keyword>
<gene>
    <name evidence="4" type="primary">Bicdl1_0</name>
    <name evidence="4" type="ORF">GTO96_0019590</name>
</gene>
<evidence type="ECO:0000256" key="2">
    <source>
        <dbReference type="SAM" id="Coils"/>
    </source>
</evidence>
<dbReference type="PANTHER" id="PTHR32123">
    <property type="entry name" value="BICD FAMILY-LIKE CARGO ADAPTER"/>
    <property type="match status" value="1"/>
</dbReference>